<feature type="region of interest" description="Disordered" evidence="1">
    <location>
        <begin position="1"/>
        <end position="27"/>
    </location>
</feature>
<dbReference type="PaxDb" id="29760-VIT_02s0012g01130.t01"/>
<protein>
    <submittedName>
        <fullName evidence="2">Uncharacterized protein</fullName>
    </submittedName>
</protein>
<feature type="compositionally biased region" description="Polar residues" evidence="1">
    <location>
        <begin position="1"/>
        <end position="10"/>
    </location>
</feature>
<evidence type="ECO:0000313" key="3">
    <source>
        <dbReference type="Proteomes" id="UP000009183"/>
    </source>
</evidence>
<gene>
    <name evidence="2" type="ordered locus">VIT_02s0012g01130</name>
</gene>
<dbReference type="HOGENOM" id="CLU_3415653_0_0_1"/>
<dbReference type="Proteomes" id="UP000009183">
    <property type="component" value="Chromosome 2"/>
</dbReference>
<dbReference type="EMBL" id="FN596247">
    <property type="protein sequence ID" value="CCB57912.1"/>
    <property type="molecule type" value="Genomic_DNA"/>
</dbReference>
<name>F6HTA2_VITVI</name>
<evidence type="ECO:0000256" key="1">
    <source>
        <dbReference type="SAM" id="MobiDB-lite"/>
    </source>
</evidence>
<evidence type="ECO:0000313" key="2">
    <source>
        <dbReference type="EMBL" id="CCB57912.1"/>
    </source>
</evidence>
<reference evidence="3" key="1">
    <citation type="journal article" date="2007" name="Nature">
        <title>The grapevine genome sequence suggests ancestral hexaploidization in major angiosperm phyla.</title>
        <authorList>
            <consortium name="The French-Italian Public Consortium for Grapevine Genome Characterization."/>
            <person name="Jaillon O."/>
            <person name="Aury J.-M."/>
            <person name="Noel B."/>
            <person name="Policriti A."/>
            <person name="Clepet C."/>
            <person name="Casagrande A."/>
            <person name="Choisne N."/>
            <person name="Aubourg S."/>
            <person name="Vitulo N."/>
            <person name="Jubin C."/>
            <person name="Vezzi A."/>
            <person name="Legeai F."/>
            <person name="Hugueney P."/>
            <person name="Dasilva C."/>
            <person name="Horner D."/>
            <person name="Mica E."/>
            <person name="Jublot D."/>
            <person name="Poulain J."/>
            <person name="Bruyere C."/>
            <person name="Billault A."/>
            <person name="Segurens B."/>
            <person name="Gouyvenoux M."/>
            <person name="Ugarte E."/>
            <person name="Cattonaro F."/>
            <person name="Anthouard V."/>
            <person name="Vico V."/>
            <person name="Del Fabbro C."/>
            <person name="Alaux M."/>
            <person name="Di Gaspero G."/>
            <person name="Dumas V."/>
            <person name="Felice N."/>
            <person name="Paillard S."/>
            <person name="Juman I."/>
            <person name="Moroldo M."/>
            <person name="Scalabrin S."/>
            <person name="Canaguier A."/>
            <person name="Le Clainche I."/>
            <person name="Malacrida G."/>
            <person name="Durand E."/>
            <person name="Pesole G."/>
            <person name="Laucou V."/>
            <person name="Chatelet P."/>
            <person name="Merdinoglu D."/>
            <person name="Delledonne M."/>
            <person name="Pezzotti M."/>
            <person name="Lecharny A."/>
            <person name="Scarpelli C."/>
            <person name="Artiguenave F."/>
            <person name="Pe M.E."/>
            <person name="Valle G."/>
            <person name="Morgante M."/>
            <person name="Caboche M."/>
            <person name="Adam-Blondon A.-F."/>
            <person name="Weissenbach J."/>
            <person name="Quetier F."/>
            <person name="Wincker P."/>
        </authorList>
    </citation>
    <scope>NUCLEOTIDE SEQUENCE [LARGE SCALE GENOMIC DNA]</scope>
    <source>
        <strain evidence="3">cv. Pinot noir / PN40024</strain>
    </source>
</reference>
<proteinExistence type="predicted"/>
<accession>F6HTA2</accession>
<sequence>MLQMGLSRSVQEGGGSQEFLSLPLHPL</sequence>
<dbReference type="AlphaFoldDB" id="F6HTA2"/>
<organism evidence="2 3">
    <name type="scientific">Vitis vinifera</name>
    <name type="common">Grape</name>
    <dbReference type="NCBI Taxonomy" id="29760"/>
    <lineage>
        <taxon>Eukaryota</taxon>
        <taxon>Viridiplantae</taxon>
        <taxon>Streptophyta</taxon>
        <taxon>Embryophyta</taxon>
        <taxon>Tracheophyta</taxon>
        <taxon>Spermatophyta</taxon>
        <taxon>Magnoliopsida</taxon>
        <taxon>eudicotyledons</taxon>
        <taxon>Gunneridae</taxon>
        <taxon>Pentapetalae</taxon>
        <taxon>rosids</taxon>
        <taxon>Vitales</taxon>
        <taxon>Vitaceae</taxon>
        <taxon>Viteae</taxon>
        <taxon>Vitis</taxon>
    </lineage>
</organism>
<dbReference type="InParanoid" id="F6HTA2"/>
<keyword evidence="3" id="KW-1185">Reference proteome</keyword>